<dbReference type="PANTHER" id="PTHR43525">
    <property type="entry name" value="PROTEIN MALY"/>
    <property type="match status" value="1"/>
</dbReference>
<evidence type="ECO:0000256" key="2">
    <source>
        <dbReference type="ARBA" id="ARBA00012224"/>
    </source>
</evidence>
<dbReference type="GO" id="GO:0030170">
    <property type="term" value="F:pyridoxal phosphate binding"/>
    <property type="evidence" value="ECO:0007669"/>
    <property type="project" value="InterPro"/>
</dbReference>
<name>A0AAW6CQ21_FLAPL</name>
<dbReference type="GO" id="GO:0008483">
    <property type="term" value="F:transaminase activity"/>
    <property type="evidence" value="ECO:0007669"/>
    <property type="project" value="UniProtKB-KW"/>
</dbReference>
<keyword evidence="7" id="KW-0032">Aminotransferase</keyword>
<evidence type="ECO:0000313" key="7">
    <source>
        <dbReference type="EMBL" id="MDB7935874.1"/>
    </source>
</evidence>
<dbReference type="PANTHER" id="PTHR43525:SF1">
    <property type="entry name" value="PROTEIN MALY"/>
    <property type="match status" value="1"/>
</dbReference>
<dbReference type="InterPro" id="IPR004839">
    <property type="entry name" value="Aminotransferase_I/II_large"/>
</dbReference>
<reference evidence="7" key="1">
    <citation type="submission" date="2023-01" db="EMBL/GenBank/DDBJ databases">
        <title>Human gut microbiome strain richness.</title>
        <authorList>
            <person name="Chen-Liaw A."/>
        </authorList>
    </citation>
    <scope>NUCLEOTIDE SEQUENCE</scope>
    <source>
        <strain evidence="7">1001287st1_F4_1001285I_161205</strain>
    </source>
</reference>
<dbReference type="Gene3D" id="3.90.1150.10">
    <property type="entry name" value="Aspartate Aminotransferase, domain 1"/>
    <property type="match status" value="1"/>
</dbReference>
<proteinExistence type="inferred from homology"/>
<dbReference type="InterPro" id="IPR015424">
    <property type="entry name" value="PyrdxlP-dep_Trfase"/>
</dbReference>
<sequence>MRLFGIPHHVIPVFRNAVWTFTQPGDGILIQTPDYHHFTGATVNTGRKVLENRLVADEKGHYTVDFDDFREKAKQAKLFFLCSPQNPTGRVWTEEELRRMGEICNGYGVMVVADEIHHDLIQPGYKHIVYASLGKEFADNCVICTSLSKTFNLAGLCYASIIIPNDEVRAKFQKQMGLQAFMHIERFGPVAHEAAYRHGAEWLEELIQVIKGNYEYVRDFFAQHFPGVVVTELEGTYLVWCDFRCFGMSDADMKVFLTDECMLYLDNGTDFGAAGSGYQRINVACPRKTLADALDRFYQAARKRGMAR</sequence>
<evidence type="ECO:0000256" key="1">
    <source>
        <dbReference type="ARBA" id="ARBA00001933"/>
    </source>
</evidence>
<dbReference type="Gene3D" id="3.40.640.10">
    <property type="entry name" value="Type I PLP-dependent aspartate aminotransferase-like (Major domain)"/>
    <property type="match status" value="1"/>
</dbReference>
<evidence type="ECO:0000256" key="3">
    <source>
        <dbReference type="ARBA" id="ARBA00022898"/>
    </source>
</evidence>
<keyword evidence="3" id="KW-0663">Pyridoxal phosphate</keyword>
<dbReference type="EC" id="4.4.1.13" evidence="2"/>
<comment type="similarity">
    <text evidence="5">Belongs to the class-II pyridoxal-phosphate-dependent aminotransferase family. MalY/PatB cystathionine beta-lyase subfamily.</text>
</comment>
<dbReference type="CDD" id="cd00609">
    <property type="entry name" value="AAT_like"/>
    <property type="match status" value="1"/>
</dbReference>
<keyword evidence="7" id="KW-0808">Transferase</keyword>
<dbReference type="RefSeq" id="WP_271921045.1">
    <property type="nucleotide sequence ID" value="NZ_JADMVZ010000053.1"/>
</dbReference>
<accession>A0AAW6CQ21</accession>
<evidence type="ECO:0000313" key="8">
    <source>
        <dbReference type="Proteomes" id="UP001211173"/>
    </source>
</evidence>
<dbReference type="Proteomes" id="UP001211173">
    <property type="component" value="Unassembled WGS sequence"/>
</dbReference>
<dbReference type="GO" id="GO:0047804">
    <property type="term" value="F:cysteine-S-conjugate beta-lyase activity"/>
    <property type="evidence" value="ECO:0007669"/>
    <property type="project" value="UniProtKB-EC"/>
</dbReference>
<dbReference type="InterPro" id="IPR015422">
    <property type="entry name" value="PyrdxlP-dep_Trfase_small"/>
</dbReference>
<comment type="caution">
    <text evidence="7">The sequence shown here is derived from an EMBL/GenBank/DDBJ whole genome shotgun (WGS) entry which is preliminary data.</text>
</comment>
<dbReference type="SUPFAM" id="SSF53383">
    <property type="entry name" value="PLP-dependent transferases"/>
    <property type="match status" value="1"/>
</dbReference>
<gene>
    <name evidence="7" type="ORF">PNE06_22570</name>
</gene>
<evidence type="ECO:0000259" key="6">
    <source>
        <dbReference type="Pfam" id="PF00155"/>
    </source>
</evidence>
<dbReference type="InterPro" id="IPR051798">
    <property type="entry name" value="Class-II_PLP-Dep_Aminotrans"/>
</dbReference>
<dbReference type="AlphaFoldDB" id="A0AAW6CQ21"/>
<protein>
    <recommendedName>
        <fullName evidence="2">cysteine-S-conjugate beta-lyase</fullName>
        <ecNumber evidence="2">4.4.1.13</ecNumber>
    </recommendedName>
</protein>
<evidence type="ECO:0000256" key="4">
    <source>
        <dbReference type="ARBA" id="ARBA00023239"/>
    </source>
</evidence>
<feature type="domain" description="Aminotransferase class I/classII large" evidence="6">
    <location>
        <begin position="21"/>
        <end position="297"/>
    </location>
</feature>
<evidence type="ECO:0000256" key="5">
    <source>
        <dbReference type="ARBA" id="ARBA00037974"/>
    </source>
</evidence>
<dbReference type="EMBL" id="JAQLWV010000058">
    <property type="protein sequence ID" value="MDB7935874.1"/>
    <property type="molecule type" value="Genomic_DNA"/>
</dbReference>
<dbReference type="Pfam" id="PF00155">
    <property type="entry name" value="Aminotran_1_2"/>
    <property type="match status" value="1"/>
</dbReference>
<dbReference type="InterPro" id="IPR015421">
    <property type="entry name" value="PyrdxlP-dep_Trfase_major"/>
</dbReference>
<organism evidence="7 8">
    <name type="scientific">Flavonifractor plautii</name>
    <name type="common">Fusobacterium plautii</name>
    <dbReference type="NCBI Taxonomy" id="292800"/>
    <lineage>
        <taxon>Bacteria</taxon>
        <taxon>Bacillati</taxon>
        <taxon>Bacillota</taxon>
        <taxon>Clostridia</taxon>
        <taxon>Eubacteriales</taxon>
        <taxon>Oscillospiraceae</taxon>
        <taxon>Flavonifractor</taxon>
    </lineage>
</organism>
<comment type="cofactor">
    <cofactor evidence="1">
        <name>pyridoxal 5'-phosphate</name>
        <dbReference type="ChEBI" id="CHEBI:597326"/>
    </cofactor>
</comment>
<keyword evidence="4" id="KW-0456">Lyase</keyword>